<gene>
    <name evidence="8" type="ORF">T551_02617</name>
</gene>
<dbReference type="SMART" id="SM00146">
    <property type="entry name" value="PI3Kc"/>
    <property type="match status" value="1"/>
</dbReference>
<dbReference type="InterPro" id="IPR038980">
    <property type="entry name" value="ATM_plant"/>
</dbReference>
<evidence type="ECO:0000256" key="4">
    <source>
        <dbReference type="ARBA" id="ARBA00030222"/>
    </source>
</evidence>
<evidence type="ECO:0000256" key="1">
    <source>
        <dbReference type="ARBA" id="ARBA00014619"/>
    </source>
</evidence>
<proteinExistence type="predicted"/>
<organism evidence="8 9">
    <name type="scientific">Pneumocystis jirovecii (strain RU7)</name>
    <name type="common">Human pneumocystis pneumonia agent</name>
    <dbReference type="NCBI Taxonomy" id="1408657"/>
    <lineage>
        <taxon>Eukaryota</taxon>
        <taxon>Fungi</taxon>
        <taxon>Dikarya</taxon>
        <taxon>Ascomycota</taxon>
        <taxon>Taphrinomycotina</taxon>
        <taxon>Pneumocystomycetes</taxon>
        <taxon>Pneumocystaceae</taxon>
        <taxon>Pneumocystis</taxon>
    </lineage>
</organism>
<dbReference type="PROSITE" id="PS50290">
    <property type="entry name" value="PI3_4_KINASE_3"/>
    <property type="match status" value="1"/>
</dbReference>
<evidence type="ECO:0000313" key="9">
    <source>
        <dbReference type="Proteomes" id="UP000053447"/>
    </source>
</evidence>
<evidence type="ECO:0000256" key="5">
    <source>
        <dbReference type="ARBA" id="ARBA00031460"/>
    </source>
</evidence>
<dbReference type="GO" id="GO:0004674">
    <property type="term" value="F:protein serine/threonine kinase activity"/>
    <property type="evidence" value="ECO:0007669"/>
    <property type="project" value="InterPro"/>
</dbReference>
<dbReference type="Pfam" id="PF00454">
    <property type="entry name" value="PI3_PI4_kinase"/>
    <property type="match status" value="1"/>
</dbReference>
<evidence type="ECO:0000259" key="7">
    <source>
        <dbReference type="PROSITE" id="PS50290"/>
    </source>
</evidence>
<dbReference type="Proteomes" id="UP000053447">
    <property type="component" value="Unassembled WGS sequence"/>
</dbReference>
<evidence type="ECO:0000256" key="2">
    <source>
        <dbReference type="ARBA" id="ARBA00020288"/>
    </source>
</evidence>
<dbReference type="OrthoDB" id="381190at2759"/>
<dbReference type="GeneID" id="28941135"/>
<dbReference type="InterPro" id="IPR011009">
    <property type="entry name" value="Kinase-like_dom_sf"/>
</dbReference>
<reference evidence="9" key="1">
    <citation type="journal article" date="2016" name="Nat. Commun.">
        <title>Genome analysis of three Pneumocystis species reveals adaptation mechanisms to life exclusively in mammalian hosts.</title>
        <authorList>
            <person name="Ma L."/>
            <person name="Chen Z."/>
            <person name="Huang D.W."/>
            <person name="Kutty G."/>
            <person name="Ishihara M."/>
            <person name="Wang H."/>
            <person name="Abouelleil A."/>
            <person name="Bishop L."/>
            <person name="Davey E."/>
            <person name="Deng R."/>
            <person name="Deng X."/>
            <person name="Fan L."/>
            <person name="Fantoni G."/>
            <person name="Fitzgerald M."/>
            <person name="Gogineni E."/>
            <person name="Goldberg J.M."/>
            <person name="Handley G."/>
            <person name="Hu X."/>
            <person name="Huber C."/>
            <person name="Jiao X."/>
            <person name="Jones K."/>
            <person name="Levin J.Z."/>
            <person name="Liu Y."/>
            <person name="Macdonald P."/>
            <person name="Melnikov A."/>
            <person name="Raley C."/>
            <person name="Sassi M."/>
            <person name="Sherman B.T."/>
            <person name="Song X."/>
            <person name="Sykes S."/>
            <person name="Tran B."/>
            <person name="Walsh L."/>
            <person name="Xia Y."/>
            <person name="Yang J."/>
            <person name="Young S."/>
            <person name="Zeng Q."/>
            <person name="Zheng X."/>
            <person name="Stephens R."/>
            <person name="Nusbaum C."/>
            <person name="Birren B.W."/>
            <person name="Azadi P."/>
            <person name="Lempicki R.A."/>
            <person name="Cuomo C.A."/>
            <person name="Kovacs J.A."/>
        </authorList>
    </citation>
    <scope>NUCLEOTIDE SEQUENCE [LARGE SCALE GENOMIC DNA]</scope>
    <source>
        <strain evidence="9">RU7</strain>
    </source>
</reference>
<dbReference type="VEuPathDB" id="FungiDB:T551_02617"/>
<dbReference type="InterPro" id="IPR000403">
    <property type="entry name" value="PI3/4_kinase_cat_dom"/>
</dbReference>
<dbReference type="EMBL" id="LFWA01000012">
    <property type="protein sequence ID" value="KTW28198.1"/>
    <property type="molecule type" value="Genomic_DNA"/>
</dbReference>
<dbReference type="eggNOG" id="KOG0892">
    <property type="taxonomic scope" value="Eukaryota"/>
</dbReference>
<dbReference type="AlphaFoldDB" id="A0A0W4ZIJ4"/>
<evidence type="ECO:0000256" key="6">
    <source>
        <dbReference type="ARBA" id="ARBA00032467"/>
    </source>
</evidence>
<keyword evidence="9" id="KW-1185">Reference proteome</keyword>
<protein>
    <recommendedName>
        <fullName evidence="1">Serine/threonine-protein kinase TEL1</fullName>
    </recommendedName>
    <alternativeName>
        <fullName evidence="3">ATM homolog</fullName>
    </alternativeName>
    <alternativeName>
        <fullName evidence="5 6">DNA-damage checkpoint kinase TEL1</fullName>
    </alternativeName>
    <alternativeName>
        <fullName evidence="2">Serine/threonine-protein kinase tel1</fullName>
    </alternativeName>
    <alternativeName>
        <fullName evidence="4">Telomere length regulation protein 1</fullName>
    </alternativeName>
</protein>
<name>A0A0W4ZIJ4_PNEJ7</name>
<accession>A0A0W4ZIJ4</accession>
<evidence type="ECO:0000256" key="3">
    <source>
        <dbReference type="ARBA" id="ARBA00030020"/>
    </source>
</evidence>
<sequence length="276" mass="31949">MERNKFGTINITFSAYSKFSLFLDEISKYKLPLSTMNISACNGCNYDNVPVILYYVSYFMLVSNISLLKVIECVKGNNDDLRKMLLWSKQRNLSICIYKVLPFAKNIGILEWEIKLRIYEKVILHFKTVRHFFTDYYLNSKDWFQKQLNYTSTVVISMFGYVLGLGFGDRHGYNMLIDKTDKEIVHIDLGVTFNLGKFLLISETVSFRLIRDIVDGMGITQTEGNKIDGTEMERTLLVVSQKLLKTLSVEAIVNELIHEAISSNNLVLFYCKDAYY</sequence>
<evidence type="ECO:0000313" key="8">
    <source>
        <dbReference type="EMBL" id="KTW28198.1"/>
    </source>
</evidence>
<dbReference type="InterPro" id="IPR036940">
    <property type="entry name" value="PI3/4_kinase_cat_sf"/>
</dbReference>
<dbReference type="PANTHER" id="PTHR37079:SF4">
    <property type="entry name" value="SERINE_THREONINE-PROTEIN KINASE ATM"/>
    <property type="match status" value="1"/>
</dbReference>
<feature type="domain" description="PI3K/PI4K catalytic" evidence="7">
    <location>
        <begin position="16"/>
        <end position="276"/>
    </location>
</feature>
<comment type="caution">
    <text evidence="8">The sequence shown here is derived from an EMBL/GenBank/DDBJ whole genome shotgun (WGS) entry which is preliminary data.</text>
</comment>
<dbReference type="PANTHER" id="PTHR37079">
    <property type="entry name" value="SERINE/THREONINE-PROTEIN KINASE ATM"/>
    <property type="match status" value="1"/>
</dbReference>
<dbReference type="RefSeq" id="XP_018228760.1">
    <property type="nucleotide sequence ID" value="XM_018374880.1"/>
</dbReference>
<dbReference type="SUPFAM" id="SSF56112">
    <property type="entry name" value="Protein kinase-like (PK-like)"/>
    <property type="match status" value="1"/>
</dbReference>
<dbReference type="Gene3D" id="1.10.1070.11">
    <property type="entry name" value="Phosphatidylinositol 3-/4-kinase, catalytic domain"/>
    <property type="match status" value="1"/>
</dbReference>
<dbReference type="STRING" id="1408657.A0A0W4ZIJ4"/>
<dbReference type="GO" id="GO:0006974">
    <property type="term" value="P:DNA damage response"/>
    <property type="evidence" value="ECO:0007669"/>
    <property type="project" value="InterPro"/>
</dbReference>